<dbReference type="CDD" id="cd03784">
    <property type="entry name" value="GT1_Gtf-like"/>
    <property type="match status" value="1"/>
</dbReference>
<accession>A0AAD8JRI7</accession>
<comment type="caution">
    <text evidence="4">The sequence shown here is derived from an EMBL/GenBank/DDBJ whole genome shotgun (WGS) entry which is preliminary data.</text>
</comment>
<sequence length="453" mass="50484">MSHLLLYPYRGSGHIIPMLDLTHHLLRRGLTITIMVMADDIPLLNPLISLHPDYVHTFIYNEPKVTPSPHSSPFAKMNSTQKLFGPIVQWFHSHPLPPVAIVSDFLFGWTSELASHLGIRHVVFSPSGAFNFLIMCRLWRDVEEIKDNVREGDENFFLALQEIPNSPRFPWWQVPGLLRDYKTGDQDCESFRKGILANMTSWGIVFNSFEGLESVYLDHMKKFMGHDRVWAVGPLLPEEHGQIDVSGRGGSSVVPLDKLVTWLDQKPDESVVYICFGSKVVLSEKQMSALVGALELCNVGFILCLKESGSSSIPSGFEDRVGDRGFVVKGWVPQLAILRHRAVGSFVTHCGWNSTLEGITSGVMMLTWPMTSDQFANAVLLVDQLGIGKRVCEGGPEILPEPVELAQLLEESLSVDRPERLKIKKLSQTAAEAVKQGTSTVDLDAFINLVSKI</sequence>
<dbReference type="AlphaFoldDB" id="A0AAD8JRI7"/>
<evidence type="ECO:0000256" key="3">
    <source>
        <dbReference type="ARBA" id="ARBA00053747"/>
    </source>
</evidence>
<dbReference type="PANTHER" id="PTHR48047">
    <property type="entry name" value="GLYCOSYLTRANSFERASE"/>
    <property type="match status" value="1"/>
</dbReference>
<evidence type="ECO:0000313" key="5">
    <source>
        <dbReference type="Proteomes" id="UP001229421"/>
    </source>
</evidence>
<dbReference type="Pfam" id="PF00201">
    <property type="entry name" value="UDPGT"/>
    <property type="match status" value="1"/>
</dbReference>
<name>A0AAD8JRI7_TARER</name>
<evidence type="ECO:0000313" key="4">
    <source>
        <dbReference type="EMBL" id="KAK1407382.1"/>
    </source>
</evidence>
<dbReference type="EMBL" id="JAUHHV010000011">
    <property type="protein sequence ID" value="KAK1407382.1"/>
    <property type="molecule type" value="Genomic_DNA"/>
</dbReference>
<dbReference type="FunFam" id="3.40.50.2000:FF:000056">
    <property type="entry name" value="Glycosyltransferase"/>
    <property type="match status" value="1"/>
</dbReference>
<gene>
    <name evidence="4" type="ORF">QVD17_38997</name>
</gene>
<dbReference type="Gene3D" id="3.40.50.2000">
    <property type="entry name" value="Glycogen Phosphorylase B"/>
    <property type="match status" value="2"/>
</dbReference>
<reference evidence="4" key="1">
    <citation type="journal article" date="2023" name="bioRxiv">
        <title>Improved chromosome-level genome assembly for marigold (Tagetes erecta).</title>
        <authorList>
            <person name="Jiang F."/>
            <person name="Yuan L."/>
            <person name="Wang S."/>
            <person name="Wang H."/>
            <person name="Xu D."/>
            <person name="Wang A."/>
            <person name="Fan W."/>
        </authorList>
    </citation>
    <scope>NUCLEOTIDE SEQUENCE</scope>
    <source>
        <strain evidence="4">WSJ</strain>
        <tissue evidence="4">Leaf</tissue>
    </source>
</reference>
<keyword evidence="5" id="KW-1185">Reference proteome</keyword>
<evidence type="ECO:0000256" key="2">
    <source>
        <dbReference type="ARBA" id="ARBA00022679"/>
    </source>
</evidence>
<dbReference type="GO" id="GO:0035251">
    <property type="term" value="F:UDP-glucosyltransferase activity"/>
    <property type="evidence" value="ECO:0007669"/>
    <property type="project" value="TreeGrafter"/>
</dbReference>
<protein>
    <submittedName>
        <fullName evidence="4">Uncharacterized protein</fullName>
    </submittedName>
</protein>
<dbReference type="PANTHER" id="PTHR48047:SF118">
    <property type="entry name" value="HEXOSYLTRANSFERASE-RELATED"/>
    <property type="match status" value="1"/>
</dbReference>
<dbReference type="Proteomes" id="UP001229421">
    <property type="component" value="Unassembled WGS sequence"/>
</dbReference>
<dbReference type="InterPro" id="IPR002213">
    <property type="entry name" value="UDP_glucos_trans"/>
</dbReference>
<organism evidence="4 5">
    <name type="scientific">Tagetes erecta</name>
    <name type="common">African marigold</name>
    <dbReference type="NCBI Taxonomy" id="13708"/>
    <lineage>
        <taxon>Eukaryota</taxon>
        <taxon>Viridiplantae</taxon>
        <taxon>Streptophyta</taxon>
        <taxon>Embryophyta</taxon>
        <taxon>Tracheophyta</taxon>
        <taxon>Spermatophyta</taxon>
        <taxon>Magnoliopsida</taxon>
        <taxon>eudicotyledons</taxon>
        <taxon>Gunneridae</taxon>
        <taxon>Pentapetalae</taxon>
        <taxon>asterids</taxon>
        <taxon>campanulids</taxon>
        <taxon>Asterales</taxon>
        <taxon>Asteraceae</taxon>
        <taxon>Asteroideae</taxon>
        <taxon>Heliantheae alliance</taxon>
        <taxon>Tageteae</taxon>
        <taxon>Tagetes</taxon>
    </lineage>
</organism>
<proteinExistence type="inferred from homology"/>
<keyword evidence="2" id="KW-0808">Transferase</keyword>
<comment type="similarity">
    <text evidence="1">Belongs to the UDP-glycosyltransferase family.</text>
</comment>
<comment type="function">
    <text evidence="3">May glycosylate diterpenes or flavonols in leaves.</text>
</comment>
<evidence type="ECO:0000256" key="1">
    <source>
        <dbReference type="ARBA" id="ARBA00009995"/>
    </source>
</evidence>
<dbReference type="SUPFAM" id="SSF53756">
    <property type="entry name" value="UDP-Glycosyltransferase/glycogen phosphorylase"/>
    <property type="match status" value="1"/>
</dbReference>